<dbReference type="Proteomes" id="UP001158576">
    <property type="component" value="Chromosome 1"/>
</dbReference>
<keyword evidence="2" id="KW-1185">Reference proteome</keyword>
<organism evidence="1 2">
    <name type="scientific">Oikopleura dioica</name>
    <name type="common">Tunicate</name>
    <dbReference type="NCBI Taxonomy" id="34765"/>
    <lineage>
        <taxon>Eukaryota</taxon>
        <taxon>Metazoa</taxon>
        <taxon>Chordata</taxon>
        <taxon>Tunicata</taxon>
        <taxon>Appendicularia</taxon>
        <taxon>Copelata</taxon>
        <taxon>Oikopleuridae</taxon>
        <taxon>Oikopleura</taxon>
    </lineage>
</organism>
<dbReference type="EMBL" id="OU015566">
    <property type="protein sequence ID" value="CAG5105387.1"/>
    <property type="molecule type" value="Genomic_DNA"/>
</dbReference>
<proteinExistence type="predicted"/>
<name>A0ABN7SW95_OIKDI</name>
<reference evidence="1 2" key="1">
    <citation type="submission" date="2021-04" db="EMBL/GenBank/DDBJ databases">
        <authorList>
            <person name="Bliznina A."/>
        </authorList>
    </citation>
    <scope>NUCLEOTIDE SEQUENCE [LARGE SCALE GENOMIC DNA]</scope>
</reference>
<gene>
    <name evidence="1" type="ORF">OKIOD_LOCUS10851</name>
</gene>
<evidence type="ECO:0000313" key="1">
    <source>
        <dbReference type="EMBL" id="CAG5105387.1"/>
    </source>
</evidence>
<protein>
    <submittedName>
        <fullName evidence="1">Oidioi.mRNA.OKI2018_I69.chr1.g2086.t1.cds</fullName>
    </submittedName>
</protein>
<evidence type="ECO:0000313" key="2">
    <source>
        <dbReference type="Proteomes" id="UP001158576"/>
    </source>
</evidence>
<sequence>MENDASSDFIAEETLIEEPSWKFAWHDKCESRFNTTPRATKTGRVECERHTCRLICNDSDMIIAGRVKVTCKLIGDRPVWSGKLGTCRMCQNPNFKVARAERLSFNCRMSSNGLEEMCDVKCVNGFIFQRNSELISKPLICNGSSKTWDIFDEGEFKCRRKPYRRRRHT</sequence>
<accession>A0ABN7SW95</accession>